<dbReference type="PROSITE" id="PS50089">
    <property type="entry name" value="ZF_RING_2"/>
    <property type="match status" value="1"/>
</dbReference>
<evidence type="ECO:0000256" key="4">
    <source>
        <dbReference type="ARBA" id="ARBA00022723"/>
    </source>
</evidence>
<dbReference type="PANTHER" id="PTHR46463:SF10">
    <property type="entry name" value="OS01G0926200 PROTEIN"/>
    <property type="match status" value="1"/>
</dbReference>
<dbReference type="InterPro" id="IPR001841">
    <property type="entry name" value="Znf_RING"/>
</dbReference>
<dbReference type="SMART" id="SM00184">
    <property type="entry name" value="RING"/>
    <property type="match status" value="1"/>
</dbReference>
<gene>
    <name evidence="11" type="ORF">FEM48_Zijuj10G0102400</name>
</gene>
<protein>
    <recommendedName>
        <fullName evidence="2">RING-type E3 ubiquitin transferase</fullName>
        <ecNumber evidence="2">2.3.2.27</ecNumber>
    </recommendedName>
</protein>
<keyword evidence="5 8" id="KW-0863">Zinc-finger</keyword>
<dbReference type="EC" id="2.3.2.27" evidence="2"/>
<dbReference type="PANTHER" id="PTHR46463">
    <property type="entry name" value="ZINC FINGER, RING/FYVE/PHD-TYPE"/>
    <property type="match status" value="1"/>
</dbReference>
<keyword evidence="3" id="KW-0808">Transferase</keyword>
<feature type="compositionally biased region" description="Low complexity" evidence="9">
    <location>
        <begin position="40"/>
        <end position="52"/>
    </location>
</feature>
<keyword evidence="7" id="KW-0862">Zinc</keyword>
<dbReference type="Gene3D" id="3.30.40.10">
    <property type="entry name" value="Zinc/RING finger domain, C3HC4 (zinc finger)"/>
    <property type="match status" value="1"/>
</dbReference>
<evidence type="ECO:0000256" key="6">
    <source>
        <dbReference type="ARBA" id="ARBA00022786"/>
    </source>
</evidence>
<evidence type="ECO:0000256" key="7">
    <source>
        <dbReference type="ARBA" id="ARBA00022833"/>
    </source>
</evidence>
<evidence type="ECO:0000256" key="8">
    <source>
        <dbReference type="PROSITE-ProRule" id="PRU00175"/>
    </source>
</evidence>
<reference evidence="11" key="1">
    <citation type="journal article" date="2021" name="Front. Plant Sci.">
        <title>Chromosome-Scale Genome Assembly for Chinese Sour Jujube and Insights Into Its Genome Evolution and Domestication Signature.</title>
        <authorList>
            <person name="Shen L.-Y."/>
            <person name="Luo H."/>
            <person name="Wang X.-L."/>
            <person name="Wang X.-M."/>
            <person name="Qiu X.-J."/>
            <person name="Liu H."/>
            <person name="Zhou S.-S."/>
            <person name="Jia K.-H."/>
            <person name="Nie S."/>
            <person name="Bao Y.-T."/>
            <person name="Zhang R.-G."/>
            <person name="Yun Q.-Z."/>
            <person name="Chai Y.-H."/>
            <person name="Lu J.-Y."/>
            <person name="Li Y."/>
            <person name="Zhao S.-W."/>
            <person name="Mao J.-F."/>
            <person name="Jia S.-G."/>
            <person name="Mao Y.-M."/>
        </authorList>
    </citation>
    <scope>NUCLEOTIDE SEQUENCE</scope>
    <source>
        <strain evidence="11">AT0</strain>
        <tissue evidence="11">Leaf</tissue>
    </source>
</reference>
<evidence type="ECO:0000313" key="12">
    <source>
        <dbReference type="Proteomes" id="UP000813462"/>
    </source>
</evidence>
<evidence type="ECO:0000256" key="3">
    <source>
        <dbReference type="ARBA" id="ARBA00022679"/>
    </source>
</evidence>
<dbReference type="InterPro" id="IPR013083">
    <property type="entry name" value="Znf_RING/FYVE/PHD"/>
</dbReference>
<keyword evidence="4" id="KW-0479">Metal-binding</keyword>
<evidence type="ECO:0000256" key="5">
    <source>
        <dbReference type="ARBA" id="ARBA00022771"/>
    </source>
</evidence>
<proteinExistence type="predicted"/>
<feature type="region of interest" description="Disordered" evidence="9">
    <location>
        <begin position="22"/>
        <end position="84"/>
    </location>
</feature>
<organism evidence="11 12">
    <name type="scientific">Ziziphus jujuba var. spinosa</name>
    <dbReference type="NCBI Taxonomy" id="714518"/>
    <lineage>
        <taxon>Eukaryota</taxon>
        <taxon>Viridiplantae</taxon>
        <taxon>Streptophyta</taxon>
        <taxon>Embryophyta</taxon>
        <taxon>Tracheophyta</taxon>
        <taxon>Spermatophyta</taxon>
        <taxon>Magnoliopsida</taxon>
        <taxon>eudicotyledons</taxon>
        <taxon>Gunneridae</taxon>
        <taxon>Pentapetalae</taxon>
        <taxon>rosids</taxon>
        <taxon>fabids</taxon>
        <taxon>Rosales</taxon>
        <taxon>Rhamnaceae</taxon>
        <taxon>Paliureae</taxon>
        <taxon>Ziziphus</taxon>
    </lineage>
</organism>
<evidence type="ECO:0000256" key="9">
    <source>
        <dbReference type="SAM" id="MobiDB-lite"/>
    </source>
</evidence>
<comment type="caution">
    <text evidence="11">The sequence shown here is derived from an EMBL/GenBank/DDBJ whole genome shotgun (WGS) entry which is preliminary data.</text>
</comment>
<dbReference type="EMBL" id="JAEACU010000010">
    <property type="protein sequence ID" value="KAH7516129.1"/>
    <property type="molecule type" value="Genomic_DNA"/>
</dbReference>
<dbReference type="GO" id="GO:0008270">
    <property type="term" value="F:zinc ion binding"/>
    <property type="evidence" value="ECO:0007669"/>
    <property type="project" value="UniProtKB-KW"/>
</dbReference>
<dbReference type="AlphaFoldDB" id="A0A978UMS7"/>
<feature type="compositionally biased region" description="Polar residues" evidence="9">
    <location>
        <begin position="65"/>
        <end position="79"/>
    </location>
</feature>
<dbReference type="Pfam" id="PF13639">
    <property type="entry name" value="zf-RING_2"/>
    <property type="match status" value="1"/>
</dbReference>
<evidence type="ECO:0000313" key="11">
    <source>
        <dbReference type="EMBL" id="KAH7516129.1"/>
    </source>
</evidence>
<evidence type="ECO:0000259" key="10">
    <source>
        <dbReference type="PROSITE" id="PS50089"/>
    </source>
</evidence>
<dbReference type="SUPFAM" id="SSF57850">
    <property type="entry name" value="RING/U-box"/>
    <property type="match status" value="1"/>
</dbReference>
<evidence type="ECO:0000256" key="2">
    <source>
        <dbReference type="ARBA" id="ARBA00012483"/>
    </source>
</evidence>
<feature type="domain" description="RING-type" evidence="10">
    <location>
        <begin position="97"/>
        <end position="138"/>
    </location>
</feature>
<comment type="catalytic activity">
    <reaction evidence="1">
        <text>S-ubiquitinyl-[E2 ubiquitin-conjugating enzyme]-L-cysteine + [acceptor protein]-L-lysine = [E2 ubiquitin-conjugating enzyme]-L-cysteine + N(6)-ubiquitinyl-[acceptor protein]-L-lysine.</text>
        <dbReference type="EC" id="2.3.2.27"/>
    </reaction>
</comment>
<accession>A0A978UMS7</accession>
<keyword evidence="6" id="KW-0833">Ubl conjugation pathway</keyword>
<dbReference type="GO" id="GO:0061630">
    <property type="term" value="F:ubiquitin protein ligase activity"/>
    <property type="evidence" value="ECO:0007669"/>
    <property type="project" value="UniProtKB-EC"/>
</dbReference>
<dbReference type="Proteomes" id="UP000813462">
    <property type="component" value="Unassembled WGS sequence"/>
</dbReference>
<name>A0A978UMS7_ZIZJJ</name>
<sequence>MPGKKKLEKRMGNLCCCFGFGTKPEDSDNSDEALFRENQANPSSAASSPNEAIQTRQPDCAIMSNGHNLDSSMNQSSGKLNKKVVQNFDSSETEDVCPTCLEEYSTDNPKITLQCSHIYHLSCILEWQQRKNNCPICDRAMEFDEMN</sequence>
<evidence type="ECO:0000256" key="1">
    <source>
        <dbReference type="ARBA" id="ARBA00000900"/>
    </source>
</evidence>